<organism evidence="1 2">
    <name type="scientific">Actinoplanes utahensis</name>
    <dbReference type="NCBI Taxonomy" id="1869"/>
    <lineage>
        <taxon>Bacteria</taxon>
        <taxon>Bacillati</taxon>
        <taxon>Actinomycetota</taxon>
        <taxon>Actinomycetes</taxon>
        <taxon>Micromonosporales</taxon>
        <taxon>Micromonosporaceae</taxon>
        <taxon>Actinoplanes</taxon>
    </lineage>
</organism>
<dbReference type="EMBL" id="JRTT01000015">
    <property type="protein sequence ID" value="KHD76829.1"/>
    <property type="molecule type" value="Genomic_DNA"/>
</dbReference>
<dbReference type="AlphaFoldDB" id="A0A0A6UR17"/>
<proteinExistence type="predicted"/>
<evidence type="ECO:0000313" key="1">
    <source>
        <dbReference type="EMBL" id="KHD76829.1"/>
    </source>
</evidence>
<name>A0A0A6UR17_ACTUT</name>
<sequence>MLMTDGKTTSTYLPDLESLVSQDDLNQLNCRTTQILTFAASRTRWADLLMYCSLECTLDVFRHCYLRNEYRWSYRTRYVNENDLALLGFDLIHIPQWDVDDFRRDLPGIVSAGHAVLVHLPRGHFAYWRDFLTRFSVPVAEHMDLHSFLVCGIDPAGDLTVVDNANQAHAFQRYILSAAELDTALSADAGRCLVGNLVVKDRRDEPDIAGLLRRYTDLMTAFDDSFEIYDRMAESLSMERITAAETYQSPAVNSLAILAGSRSFFSRFLALTSHSVAVKQIFAANAEAITRVLNRASQYHAGVGGVSMDALRRQLSQLRRRERQALHLLKTDLGRSPIGVVPREGT</sequence>
<gene>
    <name evidence="1" type="ORF">MB27_14925</name>
</gene>
<evidence type="ECO:0000313" key="2">
    <source>
        <dbReference type="Proteomes" id="UP000054537"/>
    </source>
</evidence>
<reference evidence="1 2" key="1">
    <citation type="submission" date="2014-10" db="EMBL/GenBank/DDBJ databases">
        <title>Draft genome sequence of Actinoplanes utahensis NRRL 12052.</title>
        <authorList>
            <person name="Velasco-Bucheli B."/>
            <person name="del Cerro C."/>
            <person name="Hormigo D."/>
            <person name="Garcia J.L."/>
            <person name="Acebal C."/>
            <person name="Arroyo M."/>
            <person name="de la Mata I."/>
        </authorList>
    </citation>
    <scope>NUCLEOTIDE SEQUENCE [LARGE SCALE GENOMIC DNA]</scope>
    <source>
        <strain evidence="1 2">NRRL 12052</strain>
    </source>
</reference>
<dbReference type="STRING" id="1869.MB27_14925"/>
<comment type="caution">
    <text evidence="1">The sequence shown here is derived from an EMBL/GenBank/DDBJ whole genome shotgun (WGS) entry which is preliminary data.</text>
</comment>
<keyword evidence="2" id="KW-1185">Reference proteome</keyword>
<evidence type="ECO:0008006" key="3">
    <source>
        <dbReference type="Google" id="ProtNLM"/>
    </source>
</evidence>
<accession>A0A0A6UR17</accession>
<protein>
    <recommendedName>
        <fullName evidence="3">Butirosin biosynthesis protein H N-terminal domain-containing protein</fullName>
    </recommendedName>
</protein>
<dbReference type="eggNOG" id="ENOG5033WY9">
    <property type="taxonomic scope" value="Bacteria"/>
</dbReference>
<dbReference type="Proteomes" id="UP000054537">
    <property type="component" value="Unassembled WGS sequence"/>
</dbReference>